<reference evidence="3 4" key="1">
    <citation type="submission" date="2017-09" db="EMBL/GenBank/DDBJ databases">
        <title>Depth-based differentiation of microbial function through sediment-hosted aquifers and enrichment of novel symbionts in the deep terrestrial subsurface.</title>
        <authorList>
            <person name="Probst A.J."/>
            <person name="Ladd B."/>
            <person name="Jarett J.K."/>
            <person name="Geller-Mcgrath D.E."/>
            <person name="Sieber C.M."/>
            <person name="Emerson J.B."/>
            <person name="Anantharaman K."/>
            <person name="Thomas B.C."/>
            <person name="Malmstrom R."/>
            <person name="Stieglmeier M."/>
            <person name="Klingl A."/>
            <person name="Woyke T."/>
            <person name="Ryan C.M."/>
            <person name="Banfield J.F."/>
        </authorList>
    </citation>
    <scope>NUCLEOTIDE SEQUENCE [LARGE SCALE GENOMIC DNA]</scope>
    <source>
        <strain evidence="3">CG10_big_fil_rev_8_21_14_0_10_51_16</strain>
    </source>
</reference>
<keyword evidence="1" id="KW-0175">Coiled coil</keyword>
<evidence type="ECO:0000256" key="1">
    <source>
        <dbReference type="SAM" id="Coils"/>
    </source>
</evidence>
<protein>
    <submittedName>
        <fullName evidence="3">Uncharacterized protein</fullName>
    </submittedName>
</protein>
<comment type="caution">
    <text evidence="3">The sequence shown here is derived from an EMBL/GenBank/DDBJ whole genome shotgun (WGS) entry which is preliminary data.</text>
</comment>
<name>A0A2H0RDU6_9BACT</name>
<accession>A0A2H0RDU6</accession>
<feature type="compositionally biased region" description="Acidic residues" evidence="2">
    <location>
        <begin position="352"/>
        <end position="361"/>
    </location>
</feature>
<evidence type="ECO:0000313" key="4">
    <source>
        <dbReference type="Proteomes" id="UP000228767"/>
    </source>
</evidence>
<dbReference type="AlphaFoldDB" id="A0A2H0RDU6"/>
<sequence length="392" mass="42435">MSVSVEILQGEHQHPIPRGMAKLLRRLCKVAGLKGRRQVKHGAVVKGTAHLRGVSSVGPIGRESTIELRCQPGGNESARRMFFLLQGNEDPEEMCARLERAAARLGKEESGRGRTIKRRTKAPVKVPFRELLARTKPEGGAEMKQDKQDKAGEAKALSPVAVSEGAAPSQGKVCWVGSPADDIEWVKKAGKAFLARADERRQLLQALFATTIIDGTGLNVSLRSFRPTGCALVNRGYFTRVHRGGDTAKGVVAYEATEKLVALVRGPVEMVAGNEDAKISRRLANLAALEEKARPALDCEEMIASVKANIARLTSELASEHQELAGLQQLLEDEPEEAKQARELLRILDGETEALDVDDVDEGNKSAEAESALPQKATDTDEGPLGYADEEV</sequence>
<proteinExistence type="predicted"/>
<feature type="coiled-coil region" evidence="1">
    <location>
        <begin position="303"/>
        <end position="330"/>
    </location>
</feature>
<gene>
    <name evidence="3" type="ORF">COV10_04270</name>
</gene>
<organism evidence="3 4">
    <name type="scientific">Candidatus Vogelbacteria bacterium CG10_big_fil_rev_8_21_14_0_10_51_16</name>
    <dbReference type="NCBI Taxonomy" id="1975045"/>
    <lineage>
        <taxon>Bacteria</taxon>
        <taxon>Candidatus Vogeliibacteriota</taxon>
    </lineage>
</organism>
<feature type="region of interest" description="Disordered" evidence="2">
    <location>
        <begin position="352"/>
        <end position="392"/>
    </location>
</feature>
<evidence type="ECO:0000256" key="2">
    <source>
        <dbReference type="SAM" id="MobiDB-lite"/>
    </source>
</evidence>
<dbReference type="EMBL" id="PCYI01000027">
    <property type="protein sequence ID" value="PIR44556.1"/>
    <property type="molecule type" value="Genomic_DNA"/>
</dbReference>
<evidence type="ECO:0000313" key="3">
    <source>
        <dbReference type="EMBL" id="PIR44556.1"/>
    </source>
</evidence>
<dbReference type="Proteomes" id="UP000228767">
    <property type="component" value="Unassembled WGS sequence"/>
</dbReference>